<organism evidence="1 2">
    <name type="scientific">Turicibacter bilis</name>
    <dbReference type="NCBI Taxonomy" id="2735723"/>
    <lineage>
        <taxon>Bacteria</taxon>
        <taxon>Bacillati</taxon>
        <taxon>Bacillota</taxon>
        <taxon>Erysipelotrichia</taxon>
        <taxon>Erysipelotrichales</taxon>
        <taxon>Turicibacteraceae</taxon>
        <taxon>Turicibacter</taxon>
    </lineage>
</organism>
<evidence type="ECO:0000313" key="2">
    <source>
        <dbReference type="Proteomes" id="UP001058072"/>
    </source>
</evidence>
<evidence type="ECO:0008006" key="3">
    <source>
        <dbReference type="Google" id="ProtNLM"/>
    </source>
</evidence>
<dbReference type="Proteomes" id="UP001058072">
    <property type="component" value="Chromosome"/>
</dbReference>
<gene>
    <name evidence="1" type="ORF">J0J70_12880</name>
</gene>
<dbReference type="RefSeq" id="WP_212724158.1">
    <property type="nucleotide sequence ID" value="NZ_CP071250.1"/>
</dbReference>
<dbReference type="AlphaFoldDB" id="A0A9Q9FG54"/>
<dbReference type="InterPro" id="IPR015797">
    <property type="entry name" value="NUDIX_hydrolase-like_dom_sf"/>
</dbReference>
<name>A0A9Q9FG54_9FIRM</name>
<evidence type="ECO:0000313" key="1">
    <source>
        <dbReference type="EMBL" id="UUF08441.1"/>
    </source>
</evidence>
<accession>A0A9Q9FG54</accession>
<dbReference type="SUPFAM" id="SSF55811">
    <property type="entry name" value="Nudix"/>
    <property type="match status" value="1"/>
</dbReference>
<protein>
    <recommendedName>
        <fullName evidence="3">Nudix hydrolase domain-containing protein</fullName>
    </recommendedName>
</protein>
<proteinExistence type="predicted"/>
<dbReference type="EMBL" id="CP071250">
    <property type="protein sequence ID" value="UUF08441.1"/>
    <property type="molecule type" value="Genomic_DNA"/>
</dbReference>
<sequence>MGYIMDLRQLVGSQSIVMGGANVILLDENERLLLKLRHDNNCWRLPGGTLELLEV</sequence>
<reference evidence="1" key="1">
    <citation type="submission" date="2021-03" db="EMBL/GenBank/DDBJ databases">
        <title>Comparative Genomics and Metabolomics in the genus Turicibacter.</title>
        <authorList>
            <person name="Maki J."/>
            <person name="Looft T."/>
        </authorList>
    </citation>
    <scope>NUCLEOTIDE SEQUENCE</scope>
    <source>
        <strain evidence="1">ISU324</strain>
    </source>
</reference>
<dbReference type="Gene3D" id="3.90.79.10">
    <property type="entry name" value="Nucleoside Triphosphate Pyrophosphohydrolase"/>
    <property type="match status" value="1"/>
</dbReference>